<keyword evidence="2 8" id="KW-1003">Cell membrane</keyword>
<dbReference type="EMBL" id="NOII01000001">
    <property type="protein sequence ID" value="OYD58941.1"/>
    <property type="molecule type" value="Genomic_DNA"/>
</dbReference>
<dbReference type="HAMAP" id="MF_00912">
    <property type="entry name" value="DivIB"/>
    <property type="match status" value="1"/>
</dbReference>
<keyword evidence="4 8" id="KW-0812">Transmembrane</keyword>
<dbReference type="InterPro" id="IPR005548">
    <property type="entry name" value="Cell_div_FtsQ/DivIB_C"/>
</dbReference>
<dbReference type="Gene3D" id="3.10.20.310">
    <property type="entry name" value="membrane protein fhac"/>
    <property type="match status" value="1"/>
</dbReference>
<dbReference type="PROSITE" id="PS51779">
    <property type="entry name" value="POTRA"/>
    <property type="match status" value="1"/>
</dbReference>
<evidence type="ECO:0000256" key="6">
    <source>
        <dbReference type="ARBA" id="ARBA00023136"/>
    </source>
</evidence>
<evidence type="ECO:0000313" key="10">
    <source>
        <dbReference type="EMBL" id="OYD58941.1"/>
    </source>
</evidence>
<dbReference type="InterPro" id="IPR050487">
    <property type="entry name" value="FtsQ_DivIB"/>
</dbReference>
<dbReference type="InterPro" id="IPR034746">
    <property type="entry name" value="POTRA"/>
</dbReference>
<keyword evidence="7 8" id="KW-0131">Cell cycle</keyword>
<keyword evidence="6 8" id="KW-0472">Membrane</keyword>
<evidence type="ECO:0000256" key="1">
    <source>
        <dbReference type="ARBA" id="ARBA00004370"/>
    </source>
</evidence>
<dbReference type="GO" id="GO:0005886">
    <property type="term" value="C:plasma membrane"/>
    <property type="evidence" value="ECO:0007669"/>
    <property type="project" value="UniProtKB-SubCell"/>
</dbReference>
<evidence type="ECO:0000313" key="11">
    <source>
        <dbReference type="Proteomes" id="UP000215059"/>
    </source>
</evidence>
<evidence type="ECO:0000259" key="9">
    <source>
        <dbReference type="PROSITE" id="PS51779"/>
    </source>
</evidence>
<keyword evidence="5 8" id="KW-1133">Transmembrane helix</keyword>
<evidence type="ECO:0000256" key="3">
    <source>
        <dbReference type="ARBA" id="ARBA00022618"/>
    </source>
</evidence>
<comment type="similarity">
    <text evidence="8">Belongs to the FtsQ/DivIB family. DivIB subfamily.</text>
</comment>
<evidence type="ECO:0000256" key="5">
    <source>
        <dbReference type="ARBA" id="ARBA00022989"/>
    </source>
</evidence>
<dbReference type="OrthoDB" id="1819027at2"/>
<comment type="caution">
    <text evidence="10">The sequence shown here is derived from an EMBL/GenBank/DDBJ whole genome shotgun (WGS) entry which is preliminary data.</text>
</comment>
<protein>
    <recommendedName>
        <fullName evidence="8">Cell division protein DivIB</fullName>
    </recommendedName>
</protein>
<comment type="subcellular location">
    <subcellularLocation>
        <location evidence="8">Cell membrane</location>
        <topology evidence="8">Single-pass type II membrane protein</topology>
    </subcellularLocation>
    <subcellularLocation>
        <location evidence="1">Membrane</location>
    </subcellularLocation>
    <text evidence="8">Localizes to the division septum.</text>
</comment>
<dbReference type="PANTHER" id="PTHR37820">
    <property type="entry name" value="CELL DIVISION PROTEIN DIVIB"/>
    <property type="match status" value="1"/>
</dbReference>
<gene>
    <name evidence="8" type="primary">divIB</name>
    <name evidence="10" type="ORF">CGZ90_03295</name>
</gene>
<accession>A0A235FCD7</accession>
<dbReference type="GO" id="GO:0032153">
    <property type="term" value="C:cell division site"/>
    <property type="evidence" value="ECO:0007669"/>
    <property type="project" value="UniProtKB-UniRule"/>
</dbReference>
<dbReference type="GO" id="GO:0043093">
    <property type="term" value="P:FtsZ-dependent cytokinesis"/>
    <property type="evidence" value="ECO:0007669"/>
    <property type="project" value="UniProtKB-UniRule"/>
</dbReference>
<dbReference type="Pfam" id="PF03799">
    <property type="entry name" value="FtsQ_DivIB_C"/>
    <property type="match status" value="1"/>
</dbReference>
<name>A0A235FCD7_9BACL</name>
<evidence type="ECO:0000256" key="2">
    <source>
        <dbReference type="ARBA" id="ARBA00022475"/>
    </source>
</evidence>
<organism evidence="10 11">
    <name type="scientific">Fictibacillus aquaticus</name>
    <dbReference type="NCBI Taxonomy" id="2021314"/>
    <lineage>
        <taxon>Bacteria</taxon>
        <taxon>Bacillati</taxon>
        <taxon>Bacillota</taxon>
        <taxon>Bacilli</taxon>
        <taxon>Bacillales</taxon>
        <taxon>Fictibacillaceae</taxon>
        <taxon>Fictibacillus</taxon>
    </lineage>
</organism>
<dbReference type="Proteomes" id="UP000215059">
    <property type="component" value="Unassembled WGS sequence"/>
</dbReference>
<dbReference type="InterPro" id="IPR013685">
    <property type="entry name" value="POTRA_FtsQ_type"/>
</dbReference>
<comment type="function">
    <text evidence="8">Cell division protein that may be involved in stabilizing or promoting the assembly of the division complex.</text>
</comment>
<sequence length="260" mass="30090">MDKLKVVTIEDRIPKLKEQRKQKANRRLIIYLSLFFLLVLAVVYFQSGMSNIKKLTVKGNYFVSDEQIIAASGIGYESKFMNIEEKKIEQKVQTLNEVALAKVKRSFYNEVTISVTEYQRVGYIKQKDDYYPMLQNGTMLPPLKKGDRPVNAPVIMQWEEKDRLEEMAQELRKLPEGIIHRISEIHQTPADQKSGNVTLYMTDGNEVKISISGFSERLGNYPLMLDQLKKGEKGTFYIGISSRFENYAKQKKGDRSETER</sequence>
<evidence type="ECO:0000256" key="8">
    <source>
        <dbReference type="HAMAP-Rule" id="MF_00912"/>
    </source>
</evidence>
<feature type="transmembrane region" description="Helical" evidence="8">
    <location>
        <begin position="28"/>
        <end position="45"/>
    </location>
</feature>
<keyword evidence="11" id="KW-1185">Reference proteome</keyword>
<dbReference type="Pfam" id="PF08478">
    <property type="entry name" value="POTRA_1"/>
    <property type="match status" value="1"/>
</dbReference>
<dbReference type="RefSeq" id="WP_094250901.1">
    <property type="nucleotide sequence ID" value="NZ_JBHLXL010000001.1"/>
</dbReference>
<feature type="domain" description="POTRA" evidence="9">
    <location>
        <begin position="50"/>
        <end position="118"/>
    </location>
</feature>
<reference evidence="10 11" key="1">
    <citation type="submission" date="2017-07" db="EMBL/GenBank/DDBJ databases">
        <title>Fictibacillus sp. nov. GDSW-R2A3 Genome sequencing and assembly.</title>
        <authorList>
            <person name="Mayilraj S."/>
        </authorList>
    </citation>
    <scope>NUCLEOTIDE SEQUENCE [LARGE SCALE GENOMIC DNA]</scope>
    <source>
        <strain evidence="10 11">GDSW-R2A3</strain>
    </source>
</reference>
<evidence type="ECO:0000256" key="4">
    <source>
        <dbReference type="ARBA" id="ARBA00022692"/>
    </source>
</evidence>
<dbReference type="Gene3D" id="3.40.50.10960">
    <property type="match status" value="1"/>
</dbReference>
<dbReference type="InterPro" id="IPR026580">
    <property type="entry name" value="DivIB"/>
</dbReference>
<proteinExistence type="inferred from homology"/>
<evidence type="ECO:0000256" key="7">
    <source>
        <dbReference type="ARBA" id="ARBA00023306"/>
    </source>
</evidence>
<dbReference type="PANTHER" id="PTHR37820:SF1">
    <property type="entry name" value="CELL DIVISION PROTEIN FTSQ"/>
    <property type="match status" value="1"/>
</dbReference>
<keyword evidence="3 8" id="KW-0132">Cell division</keyword>
<dbReference type="AlphaFoldDB" id="A0A235FCD7"/>